<evidence type="ECO:0000256" key="2">
    <source>
        <dbReference type="ARBA" id="ARBA00007279"/>
    </source>
</evidence>
<comment type="similarity">
    <text evidence="2">Belongs to the KRTCAP2 family.</text>
</comment>
<evidence type="ECO:0000256" key="3">
    <source>
        <dbReference type="ARBA" id="ARBA00022692"/>
    </source>
</evidence>
<dbReference type="PANTHER" id="PTHR32001:SF1">
    <property type="entry name" value="KERATINOCYTE-ASSOCIATED PROTEIN 2"/>
    <property type="match status" value="1"/>
</dbReference>
<protein>
    <submittedName>
        <fullName evidence="7">Protein KRTCAP2 like protein</fullName>
    </submittedName>
</protein>
<dbReference type="Proteomes" id="UP000078542">
    <property type="component" value="Unassembled WGS sequence"/>
</dbReference>
<accession>A0A195C8V3</accession>
<name>A0A195C8V3_9HYME</name>
<evidence type="ECO:0000256" key="1">
    <source>
        <dbReference type="ARBA" id="ARBA00004141"/>
    </source>
</evidence>
<dbReference type="EMBL" id="KQ978072">
    <property type="protein sequence ID" value="KYM97257.1"/>
    <property type="molecule type" value="Genomic_DNA"/>
</dbReference>
<reference evidence="7 8" key="1">
    <citation type="submission" date="2016-03" db="EMBL/GenBank/DDBJ databases">
        <title>Cyphomyrmex costatus WGS genome.</title>
        <authorList>
            <person name="Nygaard S."/>
            <person name="Hu H."/>
            <person name="Boomsma J."/>
            <person name="Zhang G."/>
        </authorList>
    </citation>
    <scope>NUCLEOTIDE SEQUENCE [LARGE SCALE GENOMIC DNA]</scope>
    <source>
        <strain evidence="7">MS0001</strain>
        <tissue evidence="7">Whole body</tissue>
    </source>
</reference>
<dbReference type="STRING" id="456900.A0A195C8V3"/>
<keyword evidence="5 6" id="KW-0472">Membrane</keyword>
<dbReference type="AlphaFoldDB" id="A0A195C8V3"/>
<evidence type="ECO:0000313" key="8">
    <source>
        <dbReference type="Proteomes" id="UP000078542"/>
    </source>
</evidence>
<evidence type="ECO:0000256" key="5">
    <source>
        <dbReference type="ARBA" id="ARBA00023136"/>
    </source>
</evidence>
<keyword evidence="4 6" id="KW-1133">Transmembrane helix</keyword>
<evidence type="ECO:0000256" key="4">
    <source>
        <dbReference type="ARBA" id="ARBA00022989"/>
    </source>
</evidence>
<dbReference type="Pfam" id="PF09775">
    <property type="entry name" value="Keratin_assoc"/>
    <property type="match status" value="1"/>
</dbReference>
<evidence type="ECO:0000256" key="6">
    <source>
        <dbReference type="SAM" id="Phobius"/>
    </source>
</evidence>
<dbReference type="GO" id="GO:0016020">
    <property type="term" value="C:membrane"/>
    <property type="evidence" value="ECO:0007669"/>
    <property type="project" value="UniProtKB-SubCell"/>
</dbReference>
<comment type="subcellular location">
    <subcellularLocation>
        <location evidence="1">Membrane</location>
        <topology evidence="1">Multi-pass membrane protein</topology>
    </subcellularLocation>
</comment>
<dbReference type="PANTHER" id="PTHR32001">
    <property type="entry name" value="KERATINOCYTE-ASSOCIATED PROTEIN 2"/>
    <property type="match status" value="1"/>
</dbReference>
<feature type="transmembrane region" description="Helical" evidence="6">
    <location>
        <begin position="110"/>
        <end position="142"/>
    </location>
</feature>
<keyword evidence="8" id="KW-1185">Reference proteome</keyword>
<organism evidence="7 8">
    <name type="scientific">Cyphomyrmex costatus</name>
    <dbReference type="NCBI Taxonomy" id="456900"/>
    <lineage>
        <taxon>Eukaryota</taxon>
        <taxon>Metazoa</taxon>
        <taxon>Ecdysozoa</taxon>
        <taxon>Arthropoda</taxon>
        <taxon>Hexapoda</taxon>
        <taxon>Insecta</taxon>
        <taxon>Pterygota</taxon>
        <taxon>Neoptera</taxon>
        <taxon>Endopterygota</taxon>
        <taxon>Hymenoptera</taxon>
        <taxon>Apocrita</taxon>
        <taxon>Aculeata</taxon>
        <taxon>Formicoidea</taxon>
        <taxon>Formicidae</taxon>
        <taxon>Myrmicinae</taxon>
        <taxon>Cyphomyrmex</taxon>
    </lineage>
</organism>
<feature type="transmembrane region" description="Helical" evidence="6">
    <location>
        <begin position="38"/>
        <end position="58"/>
    </location>
</feature>
<gene>
    <name evidence="7" type="ORF">ALC62_11990</name>
</gene>
<proteinExistence type="inferred from homology"/>
<sequence length="166" mass="18518">MGKYQCFKSSIFELPNISRKKFIKNLHAVKRSYQLSTVSSGMSFMLSSILVVLLFSGMQMYKVWLSSSQLGTILGGLIGSLLFMCTLTAIGNLESTLFGKSFQQKLLPEVVFALTLSLIASALIHRVSTTTCLIFSLVALYYMNRISQETYGVSIQNTVMQSKKRK</sequence>
<evidence type="ECO:0000313" key="7">
    <source>
        <dbReference type="EMBL" id="KYM97257.1"/>
    </source>
</evidence>
<keyword evidence="3 6" id="KW-0812">Transmembrane</keyword>
<feature type="transmembrane region" description="Helical" evidence="6">
    <location>
        <begin position="70"/>
        <end position="90"/>
    </location>
</feature>
<dbReference type="InterPro" id="IPR018614">
    <property type="entry name" value="KRTCAP2"/>
</dbReference>